<dbReference type="InterPro" id="IPR047109">
    <property type="entry name" value="CAD-like"/>
</dbReference>
<evidence type="ECO:0000256" key="3">
    <source>
        <dbReference type="ARBA" id="ARBA00022723"/>
    </source>
</evidence>
<comment type="similarity">
    <text evidence="2 6">Belongs to the zinc-containing alcohol dehydrogenase family.</text>
</comment>
<evidence type="ECO:0000256" key="4">
    <source>
        <dbReference type="ARBA" id="ARBA00022833"/>
    </source>
</evidence>
<keyword evidence="4 6" id="KW-0862">Zinc</keyword>
<dbReference type="InterPro" id="IPR013154">
    <property type="entry name" value="ADH-like_N"/>
</dbReference>
<dbReference type="SMART" id="SM00829">
    <property type="entry name" value="PKS_ER"/>
    <property type="match status" value="1"/>
</dbReference>
<evidence type="ECO:0000256" key="2">
    <source>
        <dbReference type="ARBA" id="ARBA00008072"/>
    </source>
</evidence>
<protein>
    <recommendedName>
        <fullName evidence="7">Enoyl reductase (ER) domain-containing protein</fullName>
    </recommendedName>
</protein>
<evidence type="ECO:0000259" key="7">
    <source>
        <dbReference type="SMART" id="SM00829"/>
    </source>
</evidence>
<dbReference type="PROSITE" id="PS00059">
    <property type="entry name" value="ADH_ZINC"/>
    <property type="match status" value="5"/>
</dbReference>
<evidence type="ECO:0000313" key="9">
    <source>
        <dbReference type="Proteomes" id="UP001634393"/>
    </source>
</evidence>
<evidence type="ECO:0000256" key="6">
    <source>
        <dbReference type="RuleBase" id="RU361277"/>
    </source>
</evidence>
<dbReference type="SUPFAM" id="SSF51735">
    <property type="entry name" value="NAD(P)-binding Rossmann-fold domains"/>
    <property type="match status" value="5"/>
</dbReference>
<keyword evidence="9" id="KW-1185">Reference proteome</keyword>
<dbReference type="SUPFAM" id="SSF50129">
    <property type="entry name" value="GroES-like"/>
    <property type="match status" value="5"/>
</dbReference>
<dbReference type="Pfam" id="PF08240">
    <property type="entry name" value="ADH_N"/>
    <property type="match status" value="5"/>
</dbReference>
<dbReference type="Gene3D" id="3.90.180.10">
    <property type="entry name" value="Medium-chain alcohol dehydrogenases, catalytic domain"/>
    <property type="match status" value="5"/>
</dbReference>
<dbReference type="InterPro" id="IPR011032">
    <property type="entry name" value="GroES-like_sf"/>
</dbReference>
<dbReference type="InterPro" id="IPR036291">
    <property type="entry name" value="NAD(P)-bd_dom_sf"/>
</dbReference>
<dbReference type="EMBL" id="JBJXBP010000002">
    <property type="protein sequence ID" value="KAL3845112.1"/>
    <property type="molecule type" value="Genomic_DNA"/>
</dbReference>
<evidence type="ECO:0000313" key="8">
    <source>
        <dbReference type="EMBL" id="KAL3845112.1"/>
    </source>
</evidence>
<dbReference type="PANTHER" id="PTHR42683">
    <property type="entry name" value="ALDEHYDE REDUCTASE"/>
    <property type="match status" value="1"/>
</dbReference>
<dbReference type="CDD" id="cd05283">
    <property type="entry name" value="CAD1"/>
    <property type="match status" value="5"/>
</dbReference>
<dbReference type="GO" id="GO:0016491">
    <property type="term" value="F:oxidoreductase activity"/>
    <property type="evidence" value="ECO:0007669"/>
    <property type="project" value="UniProtKB-KW"/>
</dbReference>
<dbReference type="InterPro" id="IPR002328">
    <property type="entry name" value="ADH_Zn_CS"/>
</dbReference>
<keyword evidence="5" id="KW-0560">Oxidoreductase</keyword>
<dbReference type="FunFam" id="3.90.180.10:FF:000100">
    <property type="entry name" value="Putative cinnamyl alcohol dehydrogenase 6"/>
    <property type="match status" value="5"/>
</dbReference>
<dbReference type="GO" id="GO:0009809">
    <property type="term" value="P:lignin biosynthetic process"/>
    <property type="evidence" value="ECO:0007669"/>
    <property type="project" value="UniProtKB-ARBA"/>
</dbReference>
<name>A0ABD3U7T0_9LAMI</name>
<dbReference type="GO" id="GO:0046872">
    <property type="term" value="F:metal ion binding"/>
    <property type="evidence" value="ECO:0007669"/>
    <property type="project" value="UniProtKB-KW"/>
</dbReference>
<accession>A0ABD3U7T0</accession>
<organism evidence="8 9">
    <name type="scientific">Penstemon smallii</name>
    <dbReference type="NCBI Taxonomy" id="265156"/>
    <lineage>
        <taxon>Eukaryota</taxon>
        <taxon>Viridiplantae</taxon>
        <taxon>Streptophyta</taxon>
        <taxon>Embryophyta</taxon>
        <taxon>Tracheophyta</taxon>
        <taxon>Spermatophyta</taxon>
        <taxon>Magnoliopsida</taxon>
        <taxon>eudicotyledons</taxon>
        <taxon>Gunneridae</taxon>
        <taxon>Pentapetalae</taxon>
        <taxon>asterids</taxon>
        <taxon>lamiids</taxon>
        <taxon>Lamiales</taxon>
        <taxon>Plantaginaceae</taxon>
        <taxon>Cheloneae</taxon>
        <taxon>Penstemon</taxon>
    </lineage>
</organism>
<dbReference type="InterPro" id="IPR020843">
    <property type="entry name" value="ER"/>
</dbReference>
<comment type="cofactor">
    <cofactor evidence="1 6">
        <name>Zn(2+)</name>
        <dbReference type="ChEBI" id="CHEBI:29105"/>
    </cofactor>
</comment>
<dbReference type="InterPro" id="IPR013149">
    <property type="entry name" value="ADH-like_C"/>
</dbReference>
<dbReference type="FunFam" id="3.40.50.720:FF:000022">
    <property type="entry name" value="Cinnamyl alcohol dehydrogenase"/>
    <property type="match status" value="5"/>
</dbReference>
<evidence type="ECO:0000256" key="5">
    <source>
        <dbReference type="ARBA" id="ARBA00023002"/>
    </source>
</evidence>
<gene>
    <name evidence="8" type="ORF">ACJIZ3_002515</name>
</gene>
<feature type="domain" description="Enoyl reductase (ER)" evidence="7">
    <location>
        <begin position="1112"/>
        <end position="1417"/>
    </location>
</feature>
<dbReference type="FunFam" id="3.90.180.10:FF:000004">
    <property type="entry name" value="probable cinnamyl alcohol dehydrogenase"/>
    <property type="match status" value="4"/>
</dbReference>
<sequence length="1787" mass="193774">MAASPETEHPVKAFGWAAKDTSGVFSPFKFSRRATGENDVQLKILYCGVCHSDLHMAKNELGFTQFPMVPGHEIVGVVTEVGSKVKNFKIGDKAGIGCLVGSCRQCDLCNRDLENYCSKQILTYSMPYYDDEHFVVRWPDNLPLDIGAPLLCAGITTYSPLKHFGLDKPGIKVGVVGLGGLGHIGVKFAKAFGAHVTVISTSVSKKKEAIENLGVDEFLVSLEPEQMQAAVGTLDGIIDTVSASHSLLPLVSLLKAEGKLILVGLPQSLEVPIFPLLIGRRAIIGSAIGGLKETQEMIDFAAKHNILPDVEMIKMDYVNTAMERLLKSDVKYRFVIDIANTLKVENSKSKMAKTPETEHPVKAFGWAAKDTSGTFSPFNFSRRATGERDVQFKVLYCGICHSDLHMSKNEWGITQYPIVPGHEIVGVVTEVGSKVEKYKIGDKVGVGCLVGSCGKCDQCSIDLENYCPKQIWTFNSVYHDGTIAYGGFSDIMVADESFIIRWPENLPQNAGAPLLCAGITMYSPLRYFGLDKPGLNVGIVGLGGLGHVGVKFAKAFGAKVTIISTSASKKKEAIEHLGADEFLVSTDPEQMEAAASTLDGIIDTVSATHPLGPLLSLLKPHTKLIMVGNAGKPLEVPIFPILSGRKAVVGSAIGGQKELQEMIDFAAKHNVIPDVEMIPIDYVNTAMERLLKSDVKYRFVIDVAKSLKSDKMAKTPETEHPVKAFGWAAKDTSGTFSPFNFSRRATGERDVQFKILYCGICHSDLHMSKNDWGITQYPIVPGHEVVGIVTEVGSKVEKYKIGDKVGVGCLVGSCGQCDQCSIDLENYCPKQIWTFNSVYHDGTIAYGGFSDIMVADERFIIRWPENLPQNAGAPLLCAGITMYSPLRYFGLDKPGLNVGIVGLGGLGHVGVKFAKAFGAKVTIISTSASKKKEAIEHLGADDFLVSTDPEQMEAAASTLDGIIDTVSATHPLGPLLSLLKPHTKLIMVGNAGKPLEVPIFPILSGRKAVVGSAIGGQKELQEMIDFAAKHNVIPDVEMIPIDYVNTAMERLLKSDVKYRFVIDVAKSLKSDWVTLKYYVIGKIGIIIYKMAKTPETEHPVKAFGWAAKDTSGTFSPFNFSRRATGERDVQFKVLYCGICHSDLHLSKNEWGFTQYPVVPGHEIVGVVTEVGSKVEKFKIGDKVGVGCIVGSCRQCDQCTNDLENYCPKIIFSINSTCIDGTPTYGGFSDIMVADEYFVIRWPENFPLDPGLKIGVVGLGGLGHVGVKFAKAFGAKVTVISTSASKKKEAIEHLGADEFLVSSDPEQLQAAASTLDGVIDTVSAVHPLAPLLSLLKPHGKLVLVGLPVEPLEIPVFPLLSGRKAVVGSVMGGIKETQEMIDFAAKHNVLPDVEMIPMDYANTAMERLLKSDVKYRFVIDVAKSLKSDKMAKTPETEHPVKAFGWAAKDISGTFSPFNFSRRATGERDVQFKVLYCGICHSDLHMIKNEFGFTLYPVVPGHEIVGLVTEVGTKVEKFKIGDKVGVGCLVGSCRQCDQCTNDLENYCPKQIICFNYSNYDGTNTYGGFSDIMVADEHFVIRWPENFPLDVGAPLLCAGITMYSPLRYFGLDKPGLNVGIVGLGGLGHVGVKFAKAFGAKVTVISTSISKKKEAIEHLGADEFLVSSDPEKLQAAASTLDGIIDTVSAVHPLAPLLSLLKPHGKLVLVGFPVEPLEMPVFPLLSGRKAVVGSVFGGIKETQEMIDFAAKHNILPDVEMIPMDYVNTAMERLLKSDVKYRFVIDIADSLKSK</sequence>
<keyword evidence="3 6" id="KW-0479">Metal-binding</keyword>
<dbReference type="Proteomes" id="UP001634393">
    <property type="component" value="Unassembled WGS sequence"/>
</dbReference>
<comment type="caution">
    <text evidence="8">The sequence shown here is derived from an EMBL/GenBank/DDBJ whole genome shotgun (WGS) entry which is preliminary data.</text>
</comment>
<dbReference type="Pfam" id="PF00107">
    <property type="entry name" value="ADH_zinc_N"/>
    <property type="match status" value="5"/>
</dbReference>
<proteinExistence type="inferred from homology"/>
<reference evidence="8 9" key="1">
    <citation type="submission" date="2024-12" db="EMBL/GenBank/DDBJ databases">
        <title>The unique morphological basis and parallel evolutionary history of personate flowers in Penstemon.</title>
        <authorList>
            <person name="Depatie T.H."/>
            <person name="Wessinger C.A."/>
        </authorList>
    </citation>
    <scope>NUCLEOTIDE SEQUENCE [LARGE SCALE GENOMIC DNA]</scope>
    <source>
        <strain evidence="8">WTNN_2</strain>
        <tissue evidence="8">Leaf</tissue>
    </source>
</reference>
<dbReference type="Gene3D" id="3.40.50.720">
    <property type="entry name" value="NAD(P)-binding Rossmann-like Domain"/>
    <property type="match status" value="5"/>
</dbReference>
<evidence type="ECO:0000256" key="1">
    <source>
        <dbReference type="ARBA" id="ARBA00001947"/>
    </source>
</evidence>